<reference evidence="5" key="1">
    <citation type="journal article" date="2019" name="Int. J. Syst. Evol. Microbiol.">
        <title>The Global Catalogue of Microorganisms (GCM) 10K type strain sequencing project: providing services to taxonomists for standard genome sequencing and annotation.</title>
        <authorList>
            <consortium name="The Broad Institute Genomics Platform"/>
            <consortium name="The Broad Institute Genome Sequencing Center for Infectious Disease"/>
            <person name="Wu L."/>
            <person name="Ma J."/>
        </authorList>
    </citation>
    <scope>NUCLEOTIDE SEQUENCE [LARGE SCALE GENOMIC DNA]</scope>
    <source>
        <strain evidence="5">CGMCC 1.19062</strain>
    </source>
</reference>
<dbReference type="CDD" id="cd05009">
    <property type="entry name" value="SIS_GlmS_GlmD_2"/>
    <property type="match status" value="1"/>
</dbReference>
<gene>
    <name evidence="4" type="ORF">ACFSM5_03115</name>
</gene>
<dbReference type="Pfam" id="PF01380">
    <property type="entry name" value="SIS"/>
    <property type="match status" value="2"/>
</dbReference>
<evidence type="ECO:0000256" key="2">
    <source>
        <dbReference type="ARBA" id="ARBA00022737"/>
    </source>
</evidence>
<keyword evidence="4" id="KW-0378">Hydrolase</keyword>
<dbReference type="InterPro" id="IPR035490">
    <property type="entry name" value="GlmS/FrlB_SIS"/>
</dbReference>
<dbReference type="InterPro" id="IPR035466">
    <property type="entry name" value="GlmS/AgaS_SIS"/>
</dbReference>
<proteinExistence type="predicted"/>
<dbReference type="RefSeq" id="WP_379874776.1">
    <property type="nucleotide sequence ID" value="NZ_JBHUIP010000003.1"/>
</dbReference>
<feature type="domain" description="SIS" evidence="3">
    <location>
        <begin position="193"/>
        <end position="324"/>
    </location>
</feature>
<keyword evidence="5" id="KW-1185">Reference proteome</keyword>
<dbReference type="GO" id="GO:0016787">
    <property type="term" value="F:hydrolase activity"/>
    <property type="evidence" value="ECO:0007669"/>
    <property type="project" value="UniProtKB-KW"/>
</dbReference>
<dbReference type="CDD" id="cd05008">
    <property type="entry name" value="SIS_GlmS_GlmD_1"/>
    <property type="match status" value="1"/>
</dbReference>
<dbReference type="Gene3D" id="3.40.50.10490">
    <property type="entry name" value="Glucose-6-phosphate isomerase like protein, domain 1"/>
    <property type="match status" value="2"/>
</dbReference>
<evidence type="ECO:0000313" key="4">
    <source>
        <dbReference type="EMBL" id="MFD2261862.1"/>
    </source>
</evidence>
<dbReference type="PROSITE" id="PS51464">
    <property type="entry name" value="SIS"/>
    <property type="match status" value="2"/>
</dbReference>
<comment type="caution">
    <text evidence="4">The sequence shown here is derived from an EMBL/GenBank/DDBJ whole genome shotgun (WGS) entry which is preliminary data.</text>
</comment>
<evidence type="ECO:0000259" key="3">
    <source>
        <dbReference type="PROSITE" id="PS51464"/>
    </source>
</evidence>
<organism evidence="4 5">
    <name type="scientific">Lacibacterium aquatile</name>
    <dbReference type="NCBI Taxonomy" id="1168082"/>
    <lineage>
        <taxon>Bacteria</taxon>
        <taxon>Pseudomonadati</taxon>
        <taxon>Pseudomonadota</taxon>
        <taxon>Alphaproteobacteria</taxon>
        <taxon>Rhodospirillales</taxon>
        <taxon>Rhodospirillaceae</taxon>
    </lineage>
</organism>
<evidence type="ECO:0000313" key="5">
    <source>
        <dbReference type="Proteomes" id="UP001597295"/>
    </source>
</evidence>
<keyword evidence="1" id="KW-0808">Transferase</keyword>
<sequence>MSHMLREALEAPDRVAELLANDAKLYETLAARLKDVSPSVVLSVARGSSDHAAAYGLYLIMRRLGTIAASLPPSLLSVYEAPLKASRAAAFAVSQSGRSPDVVEPLRTLRAKGAVTAAFVNKVNSPLADVAEFVVPLHADTELSVAATKSVLCSLVAQARLIAAVADDSALADELETLPMLLRKAAGTDWREALPILAPADKLMVVGRGPGFPIALEMALKFKEVTGIQAEAFSGAEIKHGPMALVGEGYPLLILALPGPAEESLLALATEMKGRGASVVVVGNPERWSGALPLTVSGDTDLDPILALQSFYPLVEAIARQRGRDPDSPPHLNKVTLTV</sequence>
<dbReference type="PANTHER" id="PTHR10937">
    <property type="entry name" value="GLUCOSAMINE--FRUCTOSE-6-PHOSPHATE AMINOTRANSFERASE, ISOMERIZING"/>
    <property type="match status" value="1"/>
</dbReference>
<name>A0ABW5DLA3_9PROT</name>
<keyword evidence="2" id="KW-0677">Repeat</keyword>
<keyword evidence="1" id="KW-0032">Aminotransferase</keyword>
<accession>A0ABW5DLA3</accession>
<dbReference type="InterPro" id="IPR046348">
    <property type="entry name" value="SIS_dom_sf"/>
</dbReference>
<dbReference type="EMBL" id="JBHUIP010000003">
    <property type="protein sequence ID" value="MFD2261862.1"/>
    <property type="molecule type" value="Genomic_DNA"/>
</dbReference>
<feature type="domain" description="SIS" evidence="3">
    <location>
        <begin position="29"/>
        <end position="177"/>
    </location>
</feature>
<dbReference type="PANTHER" id="PTHR10937:SF8">
    <property type="entry name" value="AMINOTRANSFERASE-RELATED"/>
    <property type="match status" value="1"/>
</dbReference>
<protein>
    <submittedName>
        <fullName evidence="4">SIS domain-containing protein</fullName>
        <ecNumber evidence="4">3.5.-.-</ecNumber>
    </submittedName>
</protein>
<evidence type="ECO:0000256" key="1">
    <source>
        <dbReference type="ARBA" id="ARBA00022576"/>
    </source>
</evidence>
<dbReference type="SUPFAM" id="SSF53697">
    <property type="entry name" value="SIS domain"/>
    <property type="match status" value="1"/>
</dbReference>
<dbReference type="EC" id="3.5.-.-" evidence="4"/>
<dbReference type="InterPro" id="IPR001347">
    <property type="entry name" value="SIS_dom"/>
</dbReference>
<dbReference type="Proteomes" id="UP001597295">
    <property type="component" value="Unassembled WGS sequence"/>
</dbReference>